<evidence type="ECO:0000256" key="2">
    <source>
        <dbReference type="ARBA" id="ARBA00010617"/>
    </source>
</evidence>
<keyword evidence="3 8" id="KW-0349">Heme</keyword>
<name>A0A8K0CTW4_IGNLU</name>
<dbReference type="GO" id="GO:0020037">
    <property type="term" value="F:heme binding"/>
    <property type="evidence" value="ECO:0007669"/>
    <property type="project" value="InterPro"/>
</dbReference>
<comment type="similarity">
    <text evidence="2 9">Belongs to the cytochrome P450 family.</text>
</comment>
<dbReference type="PROSITE" id="PS00086">
    <property type="entry name" value="CYTOCHROME_P450"/>
    <property type="match status" value="1"/>
</dbReference>
<proteinExistence type="inferred from homology"/>
<gene>
    <name evidence="10" type="ORF">ILUMI_12566</name>
</gene>
<dbReference type="GO" id="GO:0016705">
    <property type="term" value="F:oxidoreductase activity, acting on paired donors, with incorporation or reduction of molecular oxygen"/>
    <property type="evidence" value="ECO:0007669"/>
    <property type="project" value="InterPro"/>
</dbReference>
<comment type="caution">
    <text evidence="10">The sequence shown here is derived from an EMBL/GenBank/DDBJ whole genome shotgun (WGS) entry which is preliminary data.</text>
</comment>
<protein>
    <recommendedName>
        <fullName evidence="12">Cytochrome P450 4aa1</fullName>
    </recommendedName>
</protein>
<keyword evidence="6 8" id="KW-0408">Iron</keyword>
<dbReference type="Pfam" id="PF00067">
    <property type="entry name" value="p450"/>
    <property type="match status" value="1"/>
</dbReference>
<evidence type="ECO:0000256" key="3">
    <source>
        <dbReference type="ARBA" id="ARBA00022617"/>
    </source>
</evidence>
<dbReference type="InterPro" id="IPR050196">
    <property type="entry name" value="Cytochrome_P450_Monoox"/>
</dbReference>
<keyword evidence="4 8" id="KW-0479">Metal-binding</keyword>
<dbReference type="GO" id="GO:0004497">
    <property type="term" value="F:monooxygenase activity"/>
    <property type="evidence" value="ECO:0007669"/>
    <property type="project" value="UniProtKB-KW"/>
</dbReference>
<reference evidence="10" key="1">
    <citation type="submission" date="2019-08" db="EMBL/GenBank/DDBJ databases">
        <title>The genome of the North American firefly Photinus pyralis.</title>
        <authorList>
            <consortium name="Photinus pyralis genome working group"/>
            <person name="Fallon T.R."/>
            <person name="Sander Lower S.E."/>
            <person name="Weng J.-K."/>
        </authorList>
    </citation>
    <scope>NUCLEOTIDE SEQUENCE</scope>
    <source>
        <strain evidence="10">TRF0915ILg1</strain>
        <tissue evidence="10">Whole body</tissue>
    </source>
</reference>
<dbReference type="PRINTS" id="PR00385">
    <property type="entry name" value="P450"/>
</dbReference>
<dbReference type="PRINTS" id="PR00463">
    <property type="entry name" value="EP450I"/>
</dbReference>
<dbReference type="OrthoDB" id="1470350at2759"/>
<dbReference type="InterPro" id="IPR017972">
    <property type="entry name" value="Cyt_P450_CS"/>
</dbReference>
<evidence type="ECO:0000256" key="6">
    <source>
        <dbReference type="ARBA" id="ARBA00023004"/>
    </source>
</evidence>
<evidence type="ECO:0000256" key="7">
    <source>
        <dbReference type="ARBA" id="ARBA00023033"/>
    </source>
</evidence>
<evidence type="ECO:0008006" key="12">
    <source>
        <dbReference type="Google" id="ProtNLM"/>
    </source>
</evidence>
<comment type="cofactor">
    <cofactor evidence="1 8">
        <name>heme</name>
        <dbReference type="ChEBI" id="CHEBI:30413"/>
    </cofactor>
</comment>
<sequence length="426" mass="49376">MILVLEIFRSAQTVYKKHGSLLRAWLTFIPFIAVLDPKYVQVILNSSKLSDKNFMYSFMHNFLGQGLITSSGRKSKSHRRYISSYFKTNYLEQFLQTFDKCARSMVEELKEKDKVQITTIVNHCILNILHQTIMGISPEEKEKLSESPFNKGQISLLQRILHPWLLLNCVYRRTTRSKLEFKQKLSLKEFSRKVLERRKKEREKHKTMDWCLLDGFIEISETKPDFTDEDIVDEVCTFMLAGQDSVGAATAFTLYYLAKFQDVQNKVNEEIKEVISNSNITIEKLDKMKYLERCICESLRICPSVPLVTRKLCEDVKVGEHVLPAGCNILISPFSTHRSPQYFPEPETFDPDRFCTQVHNCAYIPFSAGPRDCLGKRFAMLEMKTVISNLLQSYKVSLAPGNEQLQLQYRLTLRAKGGITLMLEKR</sequence>
<evidence type="ECO:0000256" key="5">
    <source>
        <dbReference type="ARBA" id="ARBA00023002"/>
    </source>
</evidence>
<dbReference type="CDD" id="cd20628">
    <property type="entry name" value="CYP4"/>
    <property type="match status" value="1"/>
</dbReference>
<dbReference type="SUPFAM" id="SSF48264">
    <property type="entry name" value="Cytochrome P450"/>
    <property type="match status" value="1"/>
</dbReference>
<keyword evidence="11" id="KW-1185">Reference proteome</keyword>
<dbReference type="InterPro" id="IPR001128">
    <property type="entry name" value="Cyt_P450"/>
</dbReference>
<evidence type="ECO:0000256" key="1">
    <source>
        <dbReference type="ARBA" id="ARBA00001971"/>
    </source>
</evidence>
<evidence type="ECO:0000256" key="4">
    <source>
        <dbReference type="ARBA" id="ARBA00022723"/>
    </source>
</evidence>
<evidence type="ECO:0000313" key="11">
    <source>
        <dbReference type="Proteomes" id="UP000801492"/>
    </source>
</evidence>
<organism evidence="10 11">
    <name type="scientific">Ignelater luminosus</name>
    <name type="common">Cucubano</name>
    <name type="synonym">Pyrophorus luminosus</name>
    <dbReference type="NCBI Taxonomy" id="2038154"/>
    <lineage>
        <taxon>Eukaryota</taxon>
        <taxon>Metazoa</taxon>
        <taxon>Ecdysozoa</taxon>
        <taxon>Arthropoda</taxon>
        <taxon>Hexapoda</taxon>
        <taxon>Insecta</taxon>
        <taxon>Pterygota</taxon>
        <taxon>Neoptera</taxon>
        <taxon>Endopterygota</taxon>
        <taxon>Coleoptera</taxon>
        <taxon>Polyphaga</taxon>
        <taxon>Elateriformia</taxon>
        <taxon>Elateroidea</taxon>
        <taxon>Elateridae</taxon>
        <taxon>Agrypninae</taxon>
        <taxon>Pyrophorini</taxon>
        <taxon>Ignelater</taxon>
    </lineage>
</organism>
<keyword evidence="5 9" id="KW-0560">Oxidoreductase</keyword>
<feature type="binding site" description="axial binding residue" evidence="8">
    <location>
        <position position="373"/>
    </location>
    <ligand>
        <name>heme</name>
        <dbReference type="ChEBI" id="CHEBI:30413"/>
    </ligand>
    <ligandPart>
        <name>Fe</name>
        <dbReference type="ChEBI" id="CHEBI:18248"/>
    </ligandPart>
</feature>
<dbReference type="Proteomes" id="UP000801492">
    <property type="component" value="Unassembled WGS sequence"/>
</dbReference>
<evidence type="ECO:0000256" key="9">
    <source>
        <dbReference type="RuleBase" id="RU000461"/>
    </source>
</evidence>
<dbReference type="AlphaFoldDB" id="A0A8K0CTW4"/>
<dbReference type="PANTHER" id="PTHR24291:SF177">
    <property type="entry name" value="CYTOCHROME P450 4AA1-RELATED"/>
    <property type="match status" value="1"/>
</dbReference>
<evidence type="ECO:0000313" key="10">
    <source>
        <dbReference type="EMBL" id="KAF2893603.1"/>
    </source>
</evidence>
<dbReference type="InterPro" id="IPR036396">
    <property type="entry name" value="Cyt_P450_sf"/>
</dbReference>
<dbReference type="Gene3D" id="1.10.630.10">
    <property type="entry name" value="Cytochrome P450"/>
    <property type="match status" value="1"/>
</dbReference>
<dbReference type="GO" id="GO:0005506">
    <property type="term" value="F:iron ion binding"/>
    <property type="evidence" value="ECO:0007669"/>
    <property type="project" value="InterPro"/>
</dbReference>
<evidence type="ECO:0000256" key="8">
    <source>
        <dbReference type="PIRSR" id="PIRSR602401-1"/>
    </source>
</evidence>
<dbReference type="PANTHER" id="PTHR24291">
    <property type="entry name" value="CYTOCHROME P450 FAMILY 4"/>
    <property type="match status" value="1"/>
</dbReference>
<keyword evidence="7 9" id="KW-0503">Monooxygenase</keyword>
<accession>A0A8K0CTW4</accession>
<dbReference type="EMBL" id="VTPC01007844">
    <property type="protein sequence ID" value="KAF2893603.1"/>
    <property type="molecule type" value="Genomic_DNA"/>
</dbReference>
<dbReference type="InterPro" id="IPR002401">
    <property type="entry name" value="Cyt_P450_E_grp-I"/>
</dbReference>